<evidence type="ECO:0000256" key="4">
    <source>
        <dbReference type="ARBA" id="ARBA00022786"/>
    </source>
</evidence>
<dbReference type="Proteomes" id="UP000078397">
    <property type="component" value="Unassembled WGS sequence"/>
</dbReference>
<dbReference type="InterPro" id="IPR015221">
    <property type="entry name" value="Urm1"/>
</dbReference>
<dbReference type="UniPathway" id="UPA00988"/>
<evidence type="ECO:0000313" key="7">
    <source>
        <dbReference type="Proteomes" id="UP000078397"/>
    </source>
</evidence>
<dbReference type="Gene3D" id="3.10.20.30">
    <property type="match status" value="1"/>
</dbReference>
<evidence type="ECO:0000256" key="5">
    <source>
        <dbReference type="RuleBase" id="RU361182"/>
    </source>
</evidence>
<sequence>MAPTESEPISEQLRIDVEFSGGLEMLFADQRRHSLTLPAKDKDGQPANIAFLIDHLCQNVMNDTRKELFILDDHLYVAFKYVSDFNAHSQ</sequence>
<dbReference type="AlphaFoldDB" id="A0A179FG61"/>
<dbReference type="GeneID" id="28848917"/>
<dbReference type="EMBL" id="LSBJ02000005">
    <property type="protein sequence ID" value="OAQ64524.1"/>
    <property type="molecule type" value="Genomic_DNA"/>
</dbReference>
<dbReference type="OrthoDB" id="10248987at2759"/>
<dbReference type="InterPro" id="IPR012675">
    <property type="entry name" value="Beta-grasp_dom_sf"/>
</dbReference>
<name>A0A179FG61_METCM</name>
<dbReference type="STRING" id="1380566.A0A179FG61"/>
<keyword evidence="1 5" id="KW-0963">Cytoplasm</keyword>
<dbReference type="InterPro" id="IPR016155">
    <property type="entry name" value="Mopterin_synth/thiamin_S_b"/>
</dbReference>
<keyword evidence="2" id="KW-1017">Isopeptide bond</keyword>
<gene>
    <name evidence="6" type="ORF">VFPPC_05784</name>
</gene>
<reference evidence="6 7" key="1">
    <citation type="journal article" date="2016" name="PLoS Pathog.">
        <title>Biosynthesis of antibiotic leucinostatins in bio-control fungus Purpureocillium lilacinum and their inhibition on phytophthora revealed by genome mining.</title>
        <authorList>
            <person name="Wang G."/>
            <person name="Liu Z."/>
            <person name="Lin R."/>
            <person name="Li E."/>
            <person name="Mao Z."/>
            <person name="Ling J."/>
            <person name="Yang Y."/>
            <person name="Yin W.B."/>
            <person name="Xie B."/>
        </authorList>
    </citation>
    <scope>NUCLEOTIDE SEQUENCE [LARGE SCALE GENOMIC DNA]</scope>
    <source>
        <strain evidence="6">170</strain>
    </source>
</reference>
<dbReference type="RefSeq" id="XP_018141838.1">
    <property type="nucleotide sequence ID" value="XM_018284923.1"/>
</dbReference>
<evidence type="ECO:0000256" key="3">
    <source>
        <dbReference type="ARBA" id="ARBA00022694"/>
    </source>
</evidence>
<comment type="caution">
    <text evidence="6">The sequence shown here is derived from an EMBL/GenBank/DDBJ whole genome shotgun (WGS) entry which is preliminary data.</text>
</comment>
<keyword evidence="3 5" id="KW-0819">tRNA processing</keyword>
<dbReference type="SUPFAM" id="SSF54285">
    <property type="entry name" value="MoaD/ThiS"/>
    <property type="match status" value="1"/>
</dbReference>
<comment type="subcellular location">
    <subcellularLocation>
        <location evidence="5">Cytoplasm</location>
    </subcellularLocation>
</comment>
<keyword evidence="4" id="KW-0833">Ubl conjugation pathway</keyword>
<organism evidence="6 7">
    <name type="scientific">Pochonia chlamydosporia 170</name>
    <dbReference type="NCBI Taxonomy" id="1380566"/>
    <lineage>
        <taxon>Eukaryota</taxon>
        <taxon>Fungi</taxon>
        <taxon>Dikarya</taxon>
        <taxon>Ascomycota</taxon>
        <taxon>Pezizomycotina</taxon>
        <taxon>Sordariomycetes</taxon>
        <taxon>Hypocreomycetidae</taxon>
        <taxon>Hypocreales</taxon>
        <taxon>Clavicipitaceae</taxon>
        <taxon>Pochonia</taxon>
    </lineage>
</organism>
<evidence type="ECO:0000313" key="6">
    <source>
        <dbReference type="EMBL" id="OAQ64524.1"/>
    </source>
</evidence>
<comment type="pathway">
    <text evidence="5">tRNA modification; 5-methoxycarbonylmethyl-2-thiouridine-tRNA biosynthesis.</text>
</comment>
<dbReference type="GO" id="GO:0034227">
    <property type="term" value="P:tRNA thio-modification"/>
    <property type="evidence" value="ECO:0007669"/>
    <property type="project" value="InterPro"/>
</dbReference>
<comment type="similarity">
    <text evidence="5">Belongs to the URM1 family.</text>
</comment>
<dbReference type="Pfam" id="PF09138">
    <property type="entry name" value="Urm1"/>
    <property type="match status" value="1"/>
</dbReference>
<dbReference type="KEGG" id="pchm:VFPPC_05784"/>
<dbReference type="GO" id="GO:0005737">
    <property type="term" value="C:cytoplasm"/>
    <property type="evidence" value="ECO:0007669"/>
    <property type="project" value="UniProtKB-SubCell"/>
</dbReference>
<evidence type="ECO:0000256" key="1">
    <source>
        <dbReference type="ARBA" id="ARBA00022490"/>
    </source>
</evidence>
<keyword evidence="7" id="KW-1185">Reference proteome</keyword>
<evidence type="ECO:0000256" key="2">
    <source>
        <dbReference type="ARBA" id="ARBA00022499"/>
    </source>
</evidence>
<protein>
    <recommendedName>
        <fullName evidence="5">Ubiquitin-related modifier 1</fullName>
    </recommendedName>
</protein>
<accession>A0A179FG61</accession>
<proteinExistence type="inferred from homology"/>